<dbReference type="EMBL" id="JAUJWV010000001">
    <property type="protein sequence ID" value="MDN7241173.1"/>
    <property type="molecule type" value="Genomic_DNA"/>
</dbReference>
<organism evidence="1 2">
    <name type="scientific">Planococcus shixiaomingii</name>
    <dbReference type="NCBI Taxonomy" id="3058393"/>
    <lineage>
        <taxon>Bacteria</taxon>
        <taxon>Bacillati</taxon>
        <taxon>Bacillota</taxon>
        <taxon>Bacilli</taxon>
        <taxon>Bacillales</taxon>
        <taxon>Caryophanaceae</taxon>
        <taxon>Planococcus</taxon>
    </lineage>
</organism>
<evidence type="ECO:0000313" key="1">
    <source>
        <dbReference type="EMBL" id="MDN7241173.1"/>
    </source>
</evidence>
<reference evidence="1 2" key="1">
    <citation type="submission" date="2023-06" db="EMBL/GenBank/DDBJ databases">
        <title>Novel species in genus Planococcus.</title>
        <authorList>
            <person name="Ning S."/>
        </authorList>
    </citation>
    <scope>NUCLEOTIDE SEQUENCE [LARGE SCALE GENOMIC DNA]</scope>
    <source>
        <strain evidence="1 2">N028</strain>
    </source>
</reference>
<proteinExistence type="predicted"/>
<accession>A0ABT8MZX4</accession>
<gene>
    <name evidence="1" type="ORF">QWY14_05190</name>
</gene>
<name>A0ABT8MZX4_9BACL</name>
<sequence length="96" mass="10609">MSGEEGEFVIFMPLIEEEEGEKGQFHVKENELQKAFPISLDKINDMVKGMTDYSLDTIELHITGVVKAGPVTELFIGAEGQAGMKLVLNKKKPEGK</sequence>
<dbReference type="RefSeq" id="WP_301722948.1">
    <property type="nucleotide sequence ID" value="NZ_JAUJWV010000001.1"/>
</dbReference>
<keyword evidence="2" id="KW-1185">Reference proteome</keyword>
<evidence type="ECO:0000313" key="2">
    <source>
        <dbReference type="Proteomes" id="UP001172055"/>
    </source>
</evidence>
<comment type="caution">
    <text evidence="1">The sequence shown here is derived from an EMBL/GenBank/DDBJ whole genome shotgun (WGS) entry which is preliminary data.</text>
</comment>
<dbReference type="Proteomes" id="UP001172055">
    <property type="component" value="Unassembled WGS sequence"/>
</dbReference>
<protein>
    <submittedName>
        <fullName evidence="1">Uncharacterized protein</fullName>
    </submittedName>
</protein>